<evidence type="ECO:0000313" key="1">
    <source>
        <dbReference type="EMBL" id="QHU17584.1"/>
    </source>
</evidence>
<sequence length="142" mass="16933">MYIFLYVFSFLKDKLKSNVKIDSNIVCHVIVTMKTRLQIRNYNFELLIAIFQHWCKEHQCVELYEAGGEYPVCDVDFRNHMKGVSNAQEFLELLWKGFTEKGWGWSASKTMSFDRDQLSKYVLEMWEIKDVIITLSNMYIHI</sequence>
<dbReference type="EMBL" id="MN740916">
    <property type="protein sequence ID" value="QHU17584.1"/>
    <property type="molecule type" value="Genomic_DNA"/>
</dbReference>
<accession>A0A6C0KML1</accession>
<dbReference type="AlphaFoldDB" id="A0A6C0KML1"/>
<organism evidence="1">
    <name type="scientific">viral metagenome</name>
    <dbReference type="NCBI Taxonomy" id="1070528"/>
    <lineage>
        <taxon>unclassified sequences</taxon>
        <taxon>metagenomes</taxon>
        <taxon>organismal metagenomes</taxon>
    </lineage>
</organism>
<reference evidence="1" key="1">
    <citation type="journal article" date="2020" name="Nature">
        <title>Giant virus diversity and host interactions through global metagenomics.</title>
        <authorList>
            <person name="Schulz F."/>
            <person name="Roux S."/>
            <person name="Paez-Espino D."/>
            <person name="Jungbluth S."/>
            <person name="Walsh D.A."/>
            <person name="Denef V.J."/>
            <person name="McMahon K.D."/>
            <person name="Konstantinidis K.T."/>
            <person name="Eloe-Fadrosh E.A."/>
            <person name="Kyrpides N.C."/>
            <person name="Woyke T."/>
        </authorList>
    </citation>
    <scope>NUCLEOTIDE SEQUENCE</scope>
    <source>
        <strain evidence="1">GVMAG-S-3300012919-55</strain>
    </source>
</reference>
<proteinExistence type="predicted"/>
<protein>
    <submittedName>
        <fullName evidence="1">Uncharacterized protein</fullName>
    </submittedName>
</protein>
<name>A0A6C0KML1_9ZZZZ</name>